<dbReference type="SUPFAM" id="SSF54001">
    <property type="entry name" value="Cysteine proteinases"/>
    <property type="match status" value="1"/>
</dbReference>
<dbReference type="AlphaFoldDB" id="A0A2J7RBW1"/>
<comment type="caution">
    <text evidence="3">The sequence shown here is derived from an EMBL/GenBank/DDBJ whole genome shotgun (WGS) entry which is preliminary data.</text>
</comment>
<evidence type="ECO:0000259" key="2">
    <source>
        <dbReference type="PROSITE" id="PS50802"/>
    </source>
</evidence>
<keyword evidence="4" id="KW-1185">Reference proteome</keyword>
<dbReference type="GO" id="GO:0004843">
    <property type="term" value="F:cysteine-type deubiquitinase activity"/>
    <property type="evidence" value="ECO:0007669"/>
    <property type="project" value="TreeGrafter"/>
</dbReference>
<dbReference type="InterPro" id="IPR038765">
    <property type="entry name" value="Papain-like_cys_pep_sf"/>
</dbReference>
<dbReference type="OrthoDB" id="10017659at2759"/>
<evidence type="ECO:0000313" key="4">
    <source>
        <dbReference type="Proteomes" id="UP000235965"/>
    </source>
</evidence>
<organism evidence="3 4">
    <name type="scientific">Cryptotermes secundus</name>
    <dbReference type="NCBI Taxonomy" id="105785"/>
    <lineage>
        <taxon>Eukaryota</taxon>
        <taxon>Metazoa</taxon>
        <taxon>Ecdysozoa</taxon>
        <taxon>Arthropoda</taxon>
        <taxon>Hexapoda</taxon>
        <taxon>Insecta</taxon>
        <taxon>Pterygota</taxon>
        <taxon>Neoptera</taxon>
        <taxon>Polyneoptera</taxon>
        <taxon>Dictyoptera</taxon>
        <taxon>Blattodea</taxon>
        <taxon>Blattoidea</taxon>
        <taxon>Termitoidae</taxon>
        <taxon>Kalotermitidae</taxon>
        <taxon>Cryptotermitinae</taxon>
        <taxon>Cryptotermes</taxon>
    </lineage>
</organism>
<dbReference type="PROSITE" id="PS50802">
    <property type="entry name" value="OTU"/>
    <property type="match status" value="1"/>
</dbReference>
<dbReference type="GO" id="GO:0016579">
    <property type="term" value="P:protein deubiquitination"/>
    <property type="evidence" value="ECO:0007669"/>
    <property type="project" value="TreeGrafter"/>
</dbReference>
<dbReference type="EMBL" id="NEVH01005889">
    <property type="protein sequence ID" value="PNF38334.1"/>
    <property type="molecule type" value="Genomic_DNA"/>
</dbReference>
<dbReference type="InterPro" id="IPR003323">
    <property type="entry name" value="OTU_dom"/>
</dbReference>
<sequence>MVPRRSYPKPIGPMDQWLESQGYYRKHTARDGSCLFRAVSEQVFYVQAVHQNVRRQCVEFIQKNKLKFQEFLKEPLEDYVVRMLDSREWGGQMEINAMALLYHHDVLVFEEVGRSPAVATNYGFTKKILLCLSSDNHYDSVYPKLFIMKAAFCQSLVYEVLYKNVFQLPDVNYAVNKMLHDKTNRVQKERVMNEDRFISCGSFGFSMEISLESNKDYKDHEDTNVNVKELLAQGATPFPYKVAKALDPNIYRNIEFDIWNDFRKEMKFGWYRNNGELQVGVKCLVKLNPDRSFHAHIQEMSPDRGPVIVFVEELGEKCTVPYDNLEPLPKSEKPQWSLPYKHCHQLSSAQQKSALLALTDFGGKWKKSKVGKPRKMKEGIIHTPLSPRLQYNSKMNAGPIKHSTQHNTRYLHEQIGNQVQLPFQNFSPENFSRLQHYNNVGIDMPGVSMMLEQHNSTSSPTMTQAMMMSLTSPSIAANSIIKSGEHGHSSPERCLSPLQQPDSTTDMSCSQQPVMTDSVDPSLSLSPAQFTSFTAYSNSPPLVSQAPVPTSGPQPGSSSNNPGIMNPSTSFSDTICTKSNTPSYMVCNTGVSGANMGVASMPGGNNHPPRDFSGNFMFQPVNFMAQKSVQIGGSDLPLSDLSTLRFFYNLGHDYFRLSCMYWPNSVQQAKPNFLPAPTMTPNYSENPTFCNPVMTSNNITNEHHMPDSAPSLQEDLYQVGQEVTPNIMLPNDHSVHVSTESDKTGFHASGGGNESVTWQAKQVDMEVSNALQKAFNGDIVSRSNKNPSDGRENRIQNSHVGRPCQNSARHSEPFEAHVTPQQSEDSEVSCGHTIGSPAQSSPPAVLTTSYNIPPPTVPYAFTPMPPTVYNHTMVPFYFPMDSEQGMMLVPYYPQYTVSSPVQLEPQDAVEVSTAVPDVQAVPSHFTGAIYSPVKQSGNTENGCLPPYTIYPQPPTPVLFQQTSVPAGVYPTGPGPEANISVPRWMQTMPGLPHINPTPCMLQSPPTTPVGAPVPYNTVT</sequence>
<dbReference type="Gene3D" id="3.90.70.80">
    <property type="match status" value="1"/>
</dbReference>
<feature type="region of interest" description="Disordered" evidence="1">
    <location>
        <begin position="778"/>
        <end position="847"/>
    </location>
</feature>
<dbReference type="InterPro" id="IPR049770">
    <property type="entry name" value="OTU_Tudor"/>
</dbReference>
<dbReference type="InterPro" id="IPR050704">
    <property type="entry name" value="Peptidase_C85-like"/>
</dbReference>
<dbReference type="Pfam" id="PF02338">
    <property type="entry name" value="OTU"/>
    <property type="match status" value="1"/>
</dbReference>
<evidence type="ECO:0000313" key="3">
    <source>
        <dbReference type="EMBL" id="PNF38334.1"/>
    </source>
</evidence>
<feature type="domain" description="OTU" evidence="2">
    <location>
        <begin position="23"/>
        <end position="144"/>
    </location>
</feature>
<dbReference type="STRING" id="105785.A0A2J7RBW1"/>
<reference evidence="3 4" key="1">
    <citation type="submission" date="2017-12" db="EMBL/GenBank/DDBJ databases">
        <title>Hemimetabolous genomes reveal molecular basis of termite eusociality.</title>
        <authorList>
            <person name="Harrison M.C."/>
            <person name="Jongepier E."/>
            <person name="Robertson H.M."/>
            <person name="Arning N."/>
            <person name="Bitard-Feildel T."/>
            <person name="Chao H."/>
            <person name="Childers C.P."/>
            <person name="Dinh H."/>
            <person name="Doddapaneni H."/>
            <person name="Dugan S."/>
            <person name="Gowin J."/>
            <person name="Greiner C."/>
            <person name="Han Y."/>
            <person name="Hu H."/>
            <person name="Hughes D.S.T."/>
            <person name="Huylmans A.-K."/>
            <person name="Kemena C."/>
            <person name="Kremer L.P.M."/>
            <person name="Lee S.L."/>
            <person name="Lopez-Ezquerra A."/>
            <person name="Mallet L."/>
            <person name="Monroy-Kuhn J.M."/>
            <person name="Moser A."/>
            <person name="Murali S.C."/>
            <person name="Muzny D.M."/>
            <person name="Otani S."/>
            <person name="Piulachs M.-D."/>
            <person name="Poelchau M."/>
            <person name="Qu J."/>
            <person name="Schaub F."/>
            <person name="Wada-Katsumata A."/>
            <person name="Worley K.C."/>
            <person name="Xie Q."/>
            <person name="Ylla G."/>
            <person name="Poulsen M."/>
            <person name="Gibbs R.A."/>
            <person name="Schal C."/>
            <person name="Richards S."/>
            <person name="Belles X."/>
            <person name="Korb J."/>
            <person name="Bornberg-Bauer E."/>
        </authorList>
    </citation>
    <scope>NUCLEOTIDE SEQUENCE [LARGE SCALE GENOMIC DNA]</scope>
    <source>
        <tissue evidence="3">Whole body</tissue>
    </source>
</reference>
<gene>
    <name evidence="3" type="ORF">B7P43_G10536</name>
</gene>
<feature type="compositionally biased region" description="Polar residues" evidence="1">
    <location>
        <begin position="497"/>
        <end position="523"/>
    </location>
</feature>
<feature type="compositionally biased region" description="Polar residues" evidence="1">
    <location>
        <begin position="836"/>
        <end position="847"/>
    </location>
</feature>
<feature type="region of interest" description="Disordered" evidence="1">
    <location>
        <begin position="482"/>
        <end position="523"/>
    </location>
</feature>
<protein>
    <recommendedName>
        <fullName evidence="2">OTU domain-containing protein</fullName>
    </recommendedName>
</protein>
<dbReference type="Proteomes" id="UP000235965">
    <property type="component" value="Unassembled WGS sequence"/>
</dbReference>
<accession>A0A2J7RBW1</accession>
<dbReference type="InParanoid" id="A0A2J7RBW1"/>
<dbReference type="CDD" id="cd20380">
    <property type="entry name" value="Tudor_TDRD13-like"/>
    <property type="match status" value="1"/>
</dbReference>
<feature type="region of interest" description="Disordered" evidence="1">
    <location>
        <begin position="541"/>
        <end position="571"/>
    </location>
</feature>
<evidence type="ECO:0000256" key="1">
    <source>
        <dbReference type="SAM" id="MobiDB-lite"/>
    </source>
</evidence>
<feature type="compositionally biased region" description="Polar residues" evidence="1">
    <location>
        <begin position="795"/>
        <end position="808"/>
    </location>
</feature>
<name>A0A2J7RBW1_9NEOP</name>
<dbReference type="PANTHER" id="PTHR12419">
    <property type="entry name" value="OTU DOMAIN CONTAINING PROTEIN"/>
    <property type="match status" value="1"/>
</dbReference>
<feature type="compositionally biased region" description="Low complexity" evidence="1">
    <location>
        <begin position="549"/>
        <end position="563"/>
    </location>
</feature>
<proteinExistence type="predicted"/>